<dbReference type="Proteomes" id="UP000654482">
    <property type="component" value="Unassembled WGS sequence"/>
</dbReference>
<keyword evidence="3" id="KW-1185">Reference proteome</keyword>
<dbReference type="RefSeq" id="WP_194027497.1">
    <property type="nucleotide sequence ID" value="NZ_JADEWZ010000001.1"/>
</dbReference>
<protein>
    <submittedName>
        <fullName evidence="2">Uncharacterized protein</fullName>
    </submittedName>
</protein>
<sequence>MLKKISWVLLILALSSFATLYYYWRQLTRVPEWYSAQTIESIEIPQTEAQPINFSNIRSKVRQKIAQSPKNSELELQLNAQQINELVVSSIAENPKGRELLKAAKGINTTINEDNVEIGMIVNTTELQASPFGSKEKVALNKILQDIPTLQNRDIYIGIESLPQVEGGRLQVDPNTQIKVGNLSFSIAEISQKLGVSPEKIIEKVNQNLDNLTVNDLTLEEDTVRITGSVN</sequence>
<comment type="caution">
    <text evidence="2">The sequence shown here is derived from an EMBL/GenBank/DDBJ whole genome shotgun (WGS) entry which is preliminary data.</text>
</comment>
<dbReference type="EMBL" id="JADEWZ010000001">
    <property type="protein sequence ID" value="MBE9114418.1"/>
    <property type="molecule type" value="Genomic_DNA"/>
</dbReference>
<reference evidence="2" key="1">
    <citation type="submission" date="2020-10" db="EMBL/GenBank/DDBJ databases">
        <authorList>
            <person name="Castelo-Branco R."/>
            <person name="Eusebio N."/>
            <person name="Adriana R."/>
            <person name="Vieira A."/>
            <person name="Brugerolle De Fraissinette N."/>
            <person name="Rezende De Castro R."/>
            <person name="Schneider M.P."/>
            <person name="Vasconcelos V."/>
            <person name="Leao P.N."/>
        </authorList>
    </citation>
    <scope>NUCLEOTIDE SEQUENCE</scope>
    <source>
        <strain evidence="2">LEGE 07157</strain>
    </source>
</reference>
<evidence type="ECO:0000313" key="3">
    <source>
        <dbReference type="Proteomes" id="UP000654482"/>
    </source>
</evidence>
<organism evidence="2 3">
    <name type="scientific">Lusitaniella coriacea LEGE 07157</name>
    <dbReference type="NCBI Taxonomy" id="945747"/>
    <lineage>
        <taxon>Bacteria</taxon>
        <taxon>Bacillati</taxon>
        <taxon>Cyanobacteriota</taxon>
        <taxon>Cyanophyceae</taxon>
        <taxon>Spirulinales</taxon>
        <taxon>Lusitaniellaceae</taxon>
        <taxon>Lusitaniella</taxon>
    </lineage>
</organism>
<feature type="transmembrane region" description="Helical" evidence="1">
    <location>
        <begin position="7"/>
        <end position="24"/>
    </location>
</feature>
<name>A0A8J7B8E6_9CYAN</name>
<proteinExistence type="predicted"/>
<dbReference type="AlphaFoldDB" id="A0A8J7B8E6"/>
<gene>
    <name evidence="2" type="ORF">IQ249_00770</name>
</gene>
<keyword evidence="1" id="KW-1133">Transmembrane helix</keyword>
<accession>A0A8J7B8E6</accession>
<evidence type="ECO:0000313" key="2">
    <source>
        <dbReference type="EMBL" id="MBE9114418.1"/>
    </source>
</evidence>
<keyword evidence="1" id="KW-0812">Transmembrane</keyword>
<evidence type="ECO:0000256" key="1">
    <source>
        <dbReference type="SAM" id="Phobius"/>
    </source>
</evidence>
<keyword evidence="1" id="KW-0472">Membrane</keyword>